<evidence type="ECO:0000259" key="1">
    <source>
        <dbReference type="Pfam" id="PF25545"/>
    </source>
</evidence>
<dbReference type="Proteomes" id="UP000016923">
    <property type="component" value="Unassembled WGS sequence"/>
</dbReference>
<reference evidence="2 3" key="1">
    <citation type="journal article" date="2013" name="BMC Genomics">
        <title>The genome and transcriptome of the pine saprophyte Ophiostoma piceae, and a comparison with the bark beetle-associated pine pathogen Grosmannia clavigera.</title>
        <authorList>
            <person name="Haridas S."/>
            <person name="Wang Y."/>
            <person name="Lim L."/>
            <person name="Massoumi Alamouti S."/>
            <person name="Jackman S."/>
            <person name="Docking R."/>
            <person name="Robertson G."/>
            <person name="Birol I."/>
            <person name="Bohlmann J."/>
            <person name="Breuil C."/>
        </authorList>
    </citation>
    <scope>NUCLEOTIDE SEQUENCE [LARGE SCALE GENOMIC DNA]</scope>
    <source>
        <strain evidence="2 3">UAMH 11346</strain>
    </source>
</reference>
<protein>
    <recommendedName>
        <fullName evidence="1">DUF7924 domain-containing protein</fullName>
    </recommendedName>
</protein>
<sequence>MSSPSTSASSDGSYEPEVDPSTYYDKLLQQQPVRHKDYRLFRLGLNNVYIYTKDIADCPIHVLALLSTVGAFRFSPQPSPADVVADEQIADLAVQPFPEVFVQDIICKRLLPPLAAVLHRSDRVPMLESNVPSSKPAANCGHTVSTPAPDVLYGYSLERAFRGQDAVHVGGRALADDADMVYPFFLIEFTNECDDMWVATNECLGGTATCVNIIEQLKCRLWDKIPHDEDEIHNTAVCSLTISPTTALFYITWRTWEDTTYTKLIATYPLQDAAHWLCLRQVIQSVLG</sequence>
<dbReference type="AlphaFoldDB" id="S3BQ80"/>
<dbReference type="PANTHER" id="PTHR42470:SF1">
    <property type="entry name" value="VAST DOMAIN-CONTAINING PROTEIN"/>
    <property type="match status" value="1"/>
</dbReference>
<gene>
    <name evidence="2" type="ORF">F503_06667</name>
</gene>
<accession>S3BQ80</accession>
<dbReference type="Pfam" id="PF25545">
    <property type="entry name" value="DUF7924"/>
    <property type="match status" value="1"/>
</dbReference>
<dbReference type="VEuPathDB" id="FungiDB:F503_06667"/>
<proteinExistence type="predicted"/>
<organism evidence="2 3">
    <name type="scientific">Ophiostoma piceae (strain UAMH 11346)</name>
    <name type="common">Sap stain fungus</name>
    <dbReference type="NCBI Taxonomy" id="1262450"/>
    <lineage>
        <taxon>Eukaryota</taxon>
        <taxon>Fungi</taxon>
        <taxon>Dikarya</taxon>
        <taxon>Ascomycota</taxon>
        <taxon>Pezizomycotina</taxon>
        <taxon>Sordariomycetes</taxon>
        <taxon>Sordariomycetidae</taxon>
        <taxon>Ophiostomatales</taxon>
        <taxon>Ophiostomataceae</taxon>
        <taxon>Ophiostoma</taxon>
    </lineage>
</organism>
<dbReference type="OrthoDB" id="5233438at2759"/>
<keyword evidence="3" id="KW-1185">Reference proteome</keyword>
<dbReference type="PANTHER" id="PTHR42470">
    <property type="entry name" value="VAST DOMAIN-CONTAINING PROTEIN"/>
    <property type="match status" value="1"/>
</dbReference>
<dbReference type="STRING" id="1262450.S3BQ80"/>
<feature type="domain" description="DUF7924" evidence="1">
    <location>
        <begin position="141"/>
        <end position="272"/>
    </location>
</feature>
<dbReference type="InterPro" id="IPR057684">
    <property type="entry name" value="DUF7924"/>
</dbReference>
<name>S3BQ80_OPHP1</name>
<evidence type="ECO:0000313" key="3">
    <source>
        <dbReference type="Proteomes" id="UP000016923"/>
    </source>
</evidence>
<dbReference type="EMBL" id="KE148167">
    <property type="protein sequence ID" value="EPE03494.1"/>
    <property type="molecule type" value="Genomic_DNA"/>
</dbReference>
<evidence type="ECO:0000313" key="2">
    <source>
        <dbReference type="EMBL" id="EPE03494.1"/>
    </source>
</evidence>
<dbReference type="eggNOG" id="ENOG502SQPH">
    <property type="taxonomic scope" value="Eukaryota"/>
</dbReference>
<dbReference type="HOGENOM" id="CLU_036509_0_0_1"/>